<evidence type="ECO:0000313" key="1">
    <source>
        <dbReference type="EMBL" id="KKM57973.1"/>
    </source>
</evidence>
<sequence>MMKFRFVAMLDILGFKNLLKQKGIEAIHQLMRDLFRSAREGTSRDHTMTVNRVIYRNPSVRLNYFIFSDTILVWKDYEESNGEEKEIEGKCDLFREFNHGISMLLERALLKKIPLRGAIAFGRTIIQIDEEGQNHEIIGQPIIDSYLVGEAQDWVGIAFHSSCLPFIEQKCDPTIKEYPIPYNKEKLKPLDNGKETNYSLEWGGNVKEVLNEFLENLRSEGVSEKVLNKYTNAIDYCKDHEVCL</sequence>
<accession>A0A0F9LRC4</accession>
<comment type="caution">
    <text evidence="1">The sequence shown here is derived from an EMBL/GenBank/DDBJ whole genome shotgun (WGS) entry which is preliminary data.</text>
</comment>
<protein>
    <recommendedName>
        <fullName evidence="2">Guanylate cyclase domain-containing protein</fullName>
    </recommendedName>
</protein>
<dbReference type="AlphaFoldDB" id="A0A0F9LRC4"/>
<name>A0A0F9LRC4_9ZZZZ</name>
<proteinExistence type="predicted"/>
<gene>
    <name evidence="1" type="ORF">LCGC14_1550090</name>
</gene>
<reference evidence="1" key="1">
    <citation type="journal article" date="2015" name="Nature">
        <title>Complex archaea that bridge the gap between prokaryotes and eukaryotes.</title>
        <authorList>
            <person name="Spang A."/>
            <person name="Saw J.H."/>
            <person name="Jorgensen S.L."/>
            <person name="Zaremba-Niedzwiedzka K."/>
            <person name="Martijn J."/>
            <person name="Lind A.E."/>
            <person name="van Eijk R."/>
            <person name="Schleper C."/>
            <person name="Guy L."/>
            <person name="Ettema T.J."/>
        </authorList>
    </citation>
    <scope>NUCLEOTIDE SEQUENCE</scope>
</reference>
<dbReference type="EMBL" id="LAZR01011838">
    <property type="protein sequence ID" value="KKM57973.1"/>
    <property type="molecule type" value="Genomic_DNA"/>
</dbReference>
<organism evidence="1">
    <name type="scientific">marine sediment metagenome</name>
    <dbReference type="NCBI Taxonomy" id="412755"/>
    <lineage>
        <taxon>unclassified sequences</taxon>
        <taxon>metagenomes</taxon>
        <taxon>ecological metagenomes</taxon>
    </lineage>
</organism>
<evidence type="ECO:0008006" key="2">
    <source>
        <dbReference type="Google" id="ProtNLM"/>
    </source>
</evidence>